<keyword evidence="5" id="KW-1185">Reference proteome</keyword>
<dbReference type="InterPro" id="IPR003680">
    <property type="entry name" value="Flavodoxin_fold"/>
</dbReference>
<protein>
    <submittedName>
        <fullName evidence="4">NAD(P)H dehydrogenase (Quinone)</fullName>
    </submittedName>
</protein>
<name>A0A238UF70_9FLAO</name>
<evidence type="ECO:0000313" key="5">
    <source>
        <dbReference type="Proteomes" id="UP000215214"/>
    </source>
</evidence>
<dbReference type="InterPro" id="IPR029039">
    <property type="entry name" value="Flavoprotein-like_sf"/>
</dbReference>
<accession>A0A238UF70</accession>
<dbReference type="GO" id="GO:0003955">
    <property type="term" value="F:NAD(P)H dehydrogenase (quinone) activity"/>
    <property type="evidence" value="ECO:0007669"/>
    <property type="project" value="TreeGrafter"/>
</dbReference>
<dbReference type="PANTHER" id="PTHR10204">
    <property type="entry name" value="NAD P H OXIDOREDUCTASE-RELATED"/>
    <property type="match status" value="1"/>
</dbReference>
<dbReference type="AlphaFoldDB" id="A0A238UF70"/>
<dbReference type="Pfam" id="PF02525">
    <property type="entry name" value="Flavodoxin_2"/>
    <property type="match status" value="1"/>
</dbReference>
<gene>
    <name evidence="4" type="ORF">TJEJU_3584</name>
</gene>
<dbReference type="KEGG" id="tje:TJEJU_3584"/>
<dbReference type="Proteomes" id="UP000215214">
    <property type="component" value="Chromosome TJEJU"/>
</dbReference>
<organism evidence="4 5">
    <name type="scientific">Tenacibaculum jejuense</name>
    <dbReference type="NCBI Taxonomy" id="584609"/>
    <lineage>
        <taxon>Bacteria</taxon>
        <taxon>Pseudomonadati</taxon>
        <taxon>Bacteroidota</taxon>
        <taxon>Flavobacteriia</taxon>
        <taxon>Flavobacteriales</taxon>
        <taxon>Flavobacteriaceae</taxon>
        <taxon>Tenacibaculum</taxon>
    </lineage>
</organism>
<evidence type="ECO:0000256" key="2">
    <source>
        <dbReference type="ARBA" id="ARBA00023002"/>
    </source>
</evidence>
<dbReference type="Gene3D" id="3.40.50.360">
    <property type="match status" value="1"/>
</dbReference>
<dbReference type="InterPro" id="IPR051545">
    <property type="entry name" value="NAD(P)H_dehydrogenase_qn"/>
</dbReference>
<evidence type="ECO:0000256" key="1">
    <source>
        <dbReference type="ARBA" id="ARBA00006252"/>
    </source>
</evidence>
<evidence type="ECO:0000313" key="4">
    <source>
        <dbReference type="EMBL" id="SNR17228.1"/>
    </source>
</evidence>
<evidence type="ECO:0000259" key="3">
    <source>
        <dbReference type="Pfam" id="PF02525"/>
    </source>
</evidence>
<sequence length="191" mass="22065">MNVVIINGHPNKESFNNALANTYYQGVKSTQNSVEIINVRELDFNPNLQFGYRKRTELEPGLQLAIEKIKAADHLVWVLPVWWGGMPAMLKGFIDRTFLPGIMFDIEEEKFLPKKLLKGKTARLIITSDSPRWYYYLYLKSPVINQLKKGILAFCGVKPTKLTYIAPIKNSTQDFRKEWLNKVFNLGKNLK</sequence>
<dbReference type="OrthoDB" id="652200at2"/>
<dbReference type="PANTHER" id="PTHR10204:SF34">
    <property type="entry name" value="NAD(P)H DEHYDROGENASE [QUINONE] 1 ISOFORM 1"/>
    <property type="match status" value="1"/>
</dbReference>
<feature type="domain" description="Flavodoxin-like fold" evidence="3">
    <location>
        <begin position="1"/>
        <end position="173"/>
    </location>
</feature>
<dbReference type="SUPFAM" id="SSF52218">
    <property type="entry name" value="Flavoproteins"/>
    <property type="match status" value="1"/>
</dbReference>
<dbReference type="RefSeq" id="WP_095074280.1">
    <property type="nucleotide sequence ID" value="NZ_LT899436.1"/>
</dbReference>
<dbReference type="EMBL" id="LT899436">
    <property type="protein sequence ID" value="SNR17228.1"/>
    <property type="molecule type" value="Genomic_DNA"/>
</dbReference>
<proteinExistence type="inferred from homology"/>
<comment type="similarity">
    <text evidence="1">Belongs to the NAD(P)H dehydrogenase (quinone) family.</text>
</comment>
<reference evidence="4 5" key="1">
    <citation type="submission" date="2017-07" db="EMBL/GenBank/DDBJ databases">
        <authorList>
            <person name="Sun Z.S."/>
            <person name="Albrecht U."/>
            <person name="Echele G."/>
            <person name="Lee C.C."/>
        </authorList>
    </citation>
    <scope>NUCLEOTIDE SEQUENCE [LARGE SCALE GENOMIC DNA]</scope>
    <source>
        <strain evidence="5">type strain: KCTC 22618</strain>
    </source>
</reference>
<keyword evidence="2" id="KW-0560">Oxidoreductase</keyword>
<dbReference type="GO" id="GO:0005829">
    <property type="term" value="C:cytosol"/>
    <property type="evidence" value="ECO:0007669"/>
    <property type="project" value="TreeGrafter"/>
</dbReference>